<comment type="similarity">
    <text evidence="13">Belongs to the protein kinase superfamily. Ser/Thr protein kinase family.</text>
</comment>
<evidence type="ECO:0000313" key="19">
    <source>
        <dbReference type="EMBL" id="TYG82706.1"/>
    </source>
</evidence>
<dbReference type="InterPro" id="IPR036426">
    <property type="entry name" value="Bulb-type_lectin_dom_sf"/>
</dbReference>
<comment type="catalytic activity">
    <reaction evidence="13">
        <text>L-seryl-[protein] + ATP = O-phospho-L-seryl-[protein] + ADP + H(+)</text>
        <dbReference type="Rhea" id="RHEA:17989"/>
        <dbReference type="Rhea" id="RHEA-COMP:9863"/>
        <dbReference type="Rhea" id="RHEA-COMP:11604"/>
        <dbReference type="ChEBI" id="CHEBI:15378"/>
        <dbReference type="ChEBI" id="CHEBI:29999"/>
        <dbReference type="ChEBI" id="CHEBI:30616"/>
        <dbReference type="ChEBI" id="CHEBI:83421"/>
        <dbReference type="ChEBI" id="CHEBI:456216"/>
        <dbReference type="EC" id="2.7.11.1"/>
    </reaction>
</comment>
<dbReference type="InterPro" id="IPR000858">
    <property type="entry name" value="S_locus_glycoprot_dom"/>
</dbReference>
<keyword evidence="9" id="KW-1133">Transmembrane helix</keyword>
<dbReference type="PROSITE" id="PS00107">
    <property type="entry name" value="PROTEIN_KINASE_ATP"/>
    <property type="match status" value="1"/>
</dbReference>
<dbReference type="InterPro" id="IPR011009">
    <property type="entry name" value="Kinase-like_dom_sf"/>
</dbReference>
<keyword evidence="7 13" id="KW-0418">Kinase</keyword>
<evidence type="ECO:0000256" key="9">
    <source>
        <dbReference type="ARBA" id="ARBA00022989"/>
    </source>
</evidence>
<feature type="domain" description="Protein kinase" evidence="16">
    <location>
        <begin position="448"/>
        <end position="714"/>
    </location>
</feature>
<feature type="domain" description="Apple" evidence="18">
    <location>
        <begin position="304"/>
        <end position="390"/>
    </location>
</feature>
<evidence type="ECO:0000256" key="1">
    <source>
        <dbReference type="ARBA" id="ARBA00004167"/>
    </source>
</evidence>
<dbReference type="Pfam" id="PF00069">
    <property type="entry name" value="Pkinase"/>
    <property type="match status" value="1"/>
</dbReference>
<comment type="catalytic activity">
    <reaction evidence="13">
        <text>L-threonyl-[protein] + ATP = O-phospho-L-threonyl-[protein] + ADP + H(+)</text>
        <dbReference type="Rhea" id="RHEA:46608"/>
        <dbReference type="Rhea" id="RHEA-COMP:11060"/>
        <dbReference type="Rhea" id="RHEA-COMP:11605"/>
        <dbReference type="ChEBI" id="CHEBI:15378"/>
        <dbReference type="ChEBI" id="CHEBI:30013"/>
        <dbReference type="ChEBI" id="CHEBI:30616"/>
        <dbReference type="ChEBI" id="CHEBI:61977"/>
        <dbReference type="ChEBI" id="CHEBI:456216"/>
        <dbReference type="EC" id="2.7.11.1"/>
    </reaction>
</comment>
<dbReference type="GO" id="GO:0016020">
    <property type="term" value="C:membrane"/>
    <property type="evidence" value="ECO:0007669"/>
    <property type="project" value="UniProtKB-SubCell"/>
</dbReference>
<dbReference type="Gene3D" id="3.30.200.20">
    <property type="entry name" value="Phosphorylase Kinase, domain 1"/>
    <property type="match status" value="1"/>
</dbReference>
<evidence type="ECO:0000256" key="8">
    <source>
        <dbReference type="ARBA" id="ARBA00022840"/>
    </source>
</evidence>
<feature type="domain" description="Bulb-type lectin" evidence="17">
    <location>
        <begin position="26"/>
        <end position="151"/>
    </location>
</feature>
<keyword evidence="8 13" id="KW-0067">ATP-binding</keyword>
<evidence type="ECO:0000256" key="15">
    <source>
        <dbReference type="SAM" id="SignalP"/>
    </source>
</evidence>
<dbReference type="CDD" id="cd00028">
    <property type="entry name" value="B_lectin"/>
    <property type="match status" value="1"/>
</dbReference>
<organism evidence="19 20">
    <name type="scientific">Gossypium darwinii</name>
    <name type="common">Darwin's cotton</name>
    <name type="synonym">Gossypium barbadense var. darwinii</name>
    <dbReference type="NCBI Taxonomy" id="34276"/>
    <lineage>
        <taxon>Eukaryota</taxon>
        <taxon>Viridiplantae</taxon>
        <taxon>Streptophyta</taxon>
        <taxon>Embryophyta</taxon>
        <taxon>Tracheophyta</taxon>
        <taxon>Spermatophyta</taxon>
        <taxon>Magnoliopsida</taxon>
        <taxon>eudicotyledons</taxon>
        <taxon>Gunneridae</taxon>
        <taxon>Pentapetalae</taxon>
        <taxon>rosids</taxon>
        <taxon>malvids</taxon>
        <taxon>Malvales</taxon>
        <taxon>Malvaceae</taxon>
        <taxon>Malvoideae</taxon>
        <taxon>Gossypium</taxon>
    </lineage>
</organism>
<dbReference type="Pfam" id="PF01453">
    <property type="entry name" value="B_lectin"/>
    <property type="match status" value="1"/>
</dbReference>
<keyword evidence="3 13" id="KW-0808">Transferase</keyword>
<keyword evidence="5 15" id="KW-0732">Signal</keyword>
<evidence type="ECO:0000259" key="18">
    <source>
        <dbReference type="PROSITE" id="PS50948"/>
    </source>
</evidence>
<dbReference type="InterPro" id="IPR024171">
    <property type="entry name" value="SRK-like_kinase"/>
</dbReference>
<dbReference type="EC" id="2.7.11.1" evidence="13"/>
<dbReference type="InterPro" id="IPR017441">
    <property type="entry name" value="Protein_kinase_ATP_BS"/>
</dbReference>
<keyword evidence="12" id="KW-0325">Glycoprotein</keyword>
<dbReference type="InterPro" id="IPR003609">
    <property type="entry name" value="Pan_app"/>
</dbReference>
<name>A0A5D2DNR3_GOSDA</name>
<dbReference type="PANTHER" id="PTHR47974">
    <property type="entry name" value="OS07G0415500 PROTEIN"/>
    <property type="match status" value="1"/>
</dbReference>
<evidence type="ECO:0000259" key="17">
    <source>
        <dbReference type="PROSITE" id="PS50927"/>
    </source>
</evidence>
<dbReference type="InterPro" id="IPR008271">
    <property type="entry name" value="Ser/Thr_kinase_AS"/>
</dbReference>
<proteinExistence type="inferred from homology"/>
<evidence type="ECO:0000256" key="7">
    <source>
        <dbReference type="ARBA" id="ARBA00022777"/>
    </source>
</evidence>
<dbReference type="Gene3D" id="1.10.510.10">
    <property type="entry name" value="Transferase(Phosphotransferase) domain 1"/>
    <property type="match status" value="1"/>
</dbReference>
<gene>
    <name evidence="19" type="ORF">ES288_D01G111200v1</name>
</gene>
<dbReference type="PROSITE" id="PS00108">
    <property type="entry name" value="PROTEIN_KINASE_ST"/>
    <property type="match status" value="1"/>
</dbReference>
<dbReference type="InterPro" id="IPR000719">
    <property type="entry name" value="Prot_kinase_dom"/>
</dbReference>
<evidence type="ECO:0000256" key="3">
    <source>
        <dbReference type="ARBA" id="ARBA00022679"/>
    </source>
</evidence>
<evidence type="ECO:0000256" key="2">
    <source>
        <dbReference type="ARBA" id="ARBA00022527"/>
    </source>
</evidence>
<evidence type="ECO:0000256" key="11">
    <source>
        <dbReference type="ARBA" id="ARBA00023157"/>
    </source>
</evidence>
<keyword evidence="6 13" id="KW-0547">Nucleotide-binding</keyword>
<keyword evidence="2 13" id="KW-0723">Serine/threonine-protein kinase</keyword>
<accession>A0A5D2DNR3</accession>
<feature type="signal peptide" evidence="15">
    <location>
        <begin position="1"/>
        <end position="18"/>
    </location>
</feature>
<protein>
    <recommendedName>
        <fullName evidence="13">Receptor-like serine/threonine-protein kinase</fullName>
        <ecNumber evidence="13">2.7.11.1</ecNumber>
    </recommendedName>
</protein>
<dbReference type="GO" id="GO:0106310">
    <property type="term" value="F:protein serine kinase activity"/>
    <property type="evidence" value="ECO:0007669"/>
    <property type="project" value="RHEA"/>
</dbReference>
<dbReference type="GO" id="GO:0005524">
    <property type="term" value="F:ATP binding"/>
    <property type="evidence" value="ECO:0007669"/>
    <property type="project" value="UniProtKB-UniRule"/>
</dbReference>
<dbReference type="SUPFAM" id="SSF56112">
    <property type="entry name" value="Protein kinase-like (PK-like)"/>
    <property type="match status" value="1"/>
</dbReference>
<dbReference type="PANTHER" id="PTHR47974:SF3">
    <property type="entry name" value="RECEPTOR-LIKE SERINE_THREONINE-PROTEIN KINASE"/>
    <property type="match status" value="1"/>
</dbReference>
<dbReference type="Pfam" id="PF00954">
    <property type="entry name" value="S_locus_glycop"/>
    <property type="match status" value="1"/>
</dbReference>
<dbReference type="SUPFAM" id="SSF51110">
    <property type="entry name" value="alpha-D-mannose-specific plant lectins"/>
    <property type="match status" value="1"/>
</dbReference>
<dbReference type="Gene3D" id="2.90.10.10">
    <property type="entry name" value="Bulb-type lectin domain"/>
    <property type="match status" value="1"/>
</dbReference>
<dbReference type="EMBL" id="CM017701">
    <property type="protein sequence ID" value="TYG82706.1"/>
    <property type="molecule type" value="Genomic_DNA"/>
</dbReference>
<keyword evidence="20" id="KW-1185">Reference proteome</keyword>
<evidence type="ECO:0000256" key="13">
    <source>
        <dbReference type="PIRNR" id="PIRNR000641"/>
    </source>
</evidence>
<sequence length="728" mass="81583">MASPHILIFSLLLSCSSAVSSLSRGLKEGSSISVEQANDVLTSADGTFSAGFHPVGNNAYCFAIWFNKPPCTTHNCTIVWMANRDFPVNSKHSKLTLLRSGNLVLKDAGHVIVWKADTVSNLTSSLYLELYDSGNLVLHDSDGSKIWQSFDSRTDTLLPLQPLNKNTKLVSSRSKSNFSSGFFTLYFDPNNVLNLVYQSPEVSSVYWPDPSLLSWEARRSMYNTSGIAVLSSFGDFSSADGEENWVVSRQAFSQPCRIHGSCGPNSVCSYVPNLGRQCSCIPGYKMMNPTDWTFGCEPKFDLPCNQADEFGFLKLSHVELYGYDYGLYPNYTIKMCEDLCLSMCDCKGFQFKHFEVHRSDGIYCDMYLKLPKVSLSSSNKASDQDYKLDCFTKFEELGREYPKSHETFFFVLWLLIRTRQNSGAVQGYFLATSSIRRFTYAELKKVTKSFTEEIGRGAGGVVYQGKLSDGRTAAIKRLIDANHQGEAEFLVEVDTIGRLHQMNHRLLIYEYMEHGSLAKSLSFQSIDWRNRFEIAIGTAKGLAYLHEECLEWVLHCDIKRENILLDSSYQPRGDVKYSGFSRIRGTRGYMAPEWVSNHPITSKVDVYSYGIVVLVLVTGRNPGMGAHSSEDGEGGEDQTSLVNWVKEQMKRSTEAETWTGCKDMLDPALDGKCDIDEMLILVTIALKCVQEDKDDRPTMGQVVEMLVCCENNFAAKALSIARSLTHAL</sequence>
<evidence type="ECO:0000313" key="20">
    <source>
        <dbReference type="Proteomes" id="UP000323506"/>
    </source>
</evidence>
<keyword evidence="11" id="KW-1015">Disulfide bond</keyword>
<evidence type="ECO:0000259" key="16">
    <source>
        <dbReference type="PROSITE" id="PS50011"/>
    </source>
</evidence>
<evidence type="ECO:0000256" key="4">
    <source>
        <dbReference type="ARBA" id="ARBA00022692"/>
    </source>
</evidence>
<evidence type="ECO:0000256" key="12">
    <source>
        <dbReference type="ARBA" id="ARBA00023180"/>
    </source>
</evidence>
<evidence type="ECO:0000256" key="10">
    <source>
        <dbReference type="ARBA" id="ARBA00023136"/>
    </source>
</evidence>
<dbReference type="AlphaFoldDB" id="A0A5D2DNR3"/>
<dbReference type="SMART" id="SM00108">
    <property type="entry name" value="B_lectin"/>
    <property type="match status" value="1"/>
</dbReference>
<dbReference type="SMART" id="SM00220">
    <property type="entry name" value="S_TKc"/>
    <property type="match status" value="1"/>
</dbReference>
<dbReference type="PROSITE" id="PS50011">
    <property type="entry name" value="PROTEIN_KINASE_DOM"/>
    <property type="match status" value="1"/>
</dbReference>
<feature type="binding site" evidence="14">
    <location>
        <position position="476"/>
    </location>
    <ligand>
        <name>ATP</name>
        <dbReference type="ChEBI" id="CHEBI:30616"/>
    </ligand>
</feature>
<dbReference type="PROSITE" id="PS50927">
    <property type="entry name" value="BULB_LECTIN"/>
    <property type="match status" value="1"/>
</dbReference>
<dbReference type="GO" id="GO:0004674">
    <property type="term" value="F:protein serine/threonine kinase activity"/>
    <property type="evidence" value="ECO:0007669"/>
    <property type="project" value="UniProtKB-KW"/>
</dbReference>
<keyword evidence="10" id="KW-0472">Membrane</keyword>
<dbReference type="Proteomes" id="UP000323506">
    <property type="component" value="Chromosome D01"/>
</dbReference>
<dbReference type="PIRSF" id="PIRSF000641">
    <property type="entry name" value="SRK"/>
    <property type="match status" value="1"/>
</dbReference>
<dbReference type="InterPro" id="IPR001480">
    <property type="entry name" value="Bulb-type_lectin_dom"/>
</dbReference>
<reference evidence="19 20" key="1">
    <citation type="submission" date="2019-06" db="EMBL/GenBank/DDBJ databases">
        <title>WGS assembly of Gossypium darwinii.</title>
        <authorList>
            <person name="Chen Z.J."/>
            <person name="Sreedasyam A."/>
            <person name="Ando A."/>
            <person name="Song Q."/>
            <person name="De L."/>
            <person name="Hulse-Kemp A."/>
            <person name="Ding M."/>
            <person name="Ye W."/>
            <person name="Kirkbride R."/>
            <person name="Jenkins J."/>
            <person name="Plott C."/>
            <person name="Lovell J."/>
            <person name="Lin Y.-M."/>
            <person name="Vaughn R."/>
            <person name="Liu B."/>
            <person name="Li W."/>
            <person name="Simpson S."/>
            <person name="Scheffler B."/>
            <person name="Saski C."/>
            <person name="Grover C."/>
            <person name="Hu G."/>
            <person name="Conover J."/>
            <person name="Carlson J."/>
            <person name="Shu S."/>
            <person name="Boston L."/>
            <person name="Williams M."/>
            <person name="Peterson D."/>
            <person name="Mcgee K."/>
            <person name="Jones D."/>
            <person name="Wendel J."/>
            <person name="Stelly D."/>
            <person name="Grimwood J."/>
            <person name="Schmutz J."/>
        </authorList>
    </citation>
    <scope>NUCLEOTIDE SEQUENCE [LARGE SCALE GENOMIC DNA]</scope>
    <source>
        <strain evidence="19">1808015.09</strain>
    </source>
</reference>
<feature type="chain" id="PRO_5023031454" description="Receptor-like serine/threonine-protein kinase" evidence="15">
    <location>
        <begin position="19"/>
        <end position="728"/>
    </location>
</feature>
<keyword evidence="4" id="KW-0812">Transmembrane</keyword>
<dbReference type="GO" id="GO:0048544">
    <property type="term" value="P:recognition of pollen"/>
    <property type="evidence" value="ECO:0007669"/>
    <property type="project" value="InterPro"/>
</dbReference>
<comment type="subcellular location">
    <subcellularLocation>
        <location evidence="1">Membrane</location>
        <topology evidence="1">Single-pass membrane protein</topology>
    </subcellularLocation>
</comment>
<dbReference type="PROSITE" id="PS50948">
    <property type="entry name" value="PAN"/>
    <property type="match status" value="1"/>
</dbReference>
<evidence type="ECO:0000256" key="14">
    <source>
        <dbReference type="PROSITE-ProRule" id="PRU10141"/>
    </source>
</evidence>
<evidence type="ECO:0000256" key="6">
    <source>
        <dbReference type="ARBA" id="ARBA00022741"/>
    </source>
</evidence>
<evidence type="ECO:0000256" key="5">
    <source>
        <dbReference type="ARBA" id="ARBA00022729"/>
    </source>
</evidence>